<dbReference type="Proteomes" id="UP000502504">
    <property type="component" value="Chromosome"/>
</dbReference>
<evidence type="ECO:0000313" key="3">
    <source>
        <dbReference type="Proteomes" id="UP000502504"/>
    </source>
</evidence>
<dbReference type="EMBL" id="CP050692">
    <property type="protein sequence ID" value="QIT42650.1"/>
    <property type="molecule type" value="Genomic_DNA"/>
</dbReference>
<sequence length="269" mass="29006">MNQTTRVDRRHPACFILLLDQSYSMSAPMLGAVGRSKAEALADTTNRLLMQLVQRCVVDDKGPRHYFDIALIGYSDRVRPLLKNGDGFANPMVSAPQLADSFLRIHEEPDGQSWPVWLEPVADGQTMMCAALDLAHDFAAGWVAAHQDSPAPVVINITDGEATDGTLDDVAGRVDRLVALRTIEGPLSMFNVAVAARAAEPVLFPSDPAGLPDRYTAGLFHTSSVLTSRMLEYARTDAERHGQPRPGEGARGFVCNAAAVVKALNVGTL</sequence>
<evidence type="ECO:0000259" key="1">
    <source>
        <dbReference type="PROSITE" id="PS50234"/>
    </source>
</evidence>
<name>A0AAE7CIQ5_STRAT</name>
<reference evidence="2 3" key="1">
    <citation type="submission" date="2020-03" db="EMBL/GenBank/DDBJ databases">
        <title>Is there a link between lipid content and antibiotic production in Streptomyces?</title>
        <authorList>
            <person name="David M."/>
            <person name="Lejeune C."/>
            <person name="Abreu S."/>
            <person name="Thibessard A."/>
            <person name="Leblond P."/>
            <person name="Chaminade P."/>
            <person name="Virolle M.-J."/>
        </authorList>
    </citation>
    <scope>NUCLEOTIDE SEQUENCE [LARGE SCALE GENOMIC DNA]</scope>
    <source>
        <strain evidence="2 3">DSM 41481</strain>
    </source>
</reference>
<accession>A0AAE7CIQ5</accession>
<dbReference type="InterPro" id="IPR002035">
    <property type="entry name" value="VWF_A"/>
</dbReference>
<dbReference type="RefSeq" id="WP_167797145.1">
    <property type="nucleotide sequence ID" value="NZ_CP050692.1"/>
</dbReference>
<proteinExistence type="predicted"/>
<dbReference type="Gene3D" id="3.40.50.410">
    <property type="entry name" value="von Willebrand factor, type A domain"/>
    <property type="match status" value="1"/>
</dbReference>
<gene>
    <name evidence="2" type="ORF">HCX60_03215</name>
</gene>
<dbReference type="PROSITE" id="PS50234">
    <property type="entry name" value="VWFA"/>
    <property type="match status" value="1"/>
</dbReference>
<protein>
    <submittedName>
        <fullName evidence="2">VWA domain-containing protein</fullName>
    </submittedName>
</protein>
<evidence type="ECO:0000313" key="2">
    <source>
        <dbReference type="EMBL" id="QIT42650.1"/>
    </source>
</evidence>
<dbReference type="SUPFAM" id="SSF53300">
    <property type="entry name" value="vWA-like"/>
    <property type="match status" value="1"/>
</dbReference>
<dbReference type="InterPro" id="IPR036465">
    <property type="entry name" value="vWFA_dom_sf"/>
</dbReference>
<dbReference type="AlphaFoldDB" id="A0AAE7CIQ5"/>
<organism evidence="2 3">
    <name type="scientific">Streptomyces antibioticus</name>
    <dbReference type="NCBI Taxonomy" id="1890"/>
    <lineage>
        <taxon>Bacteria</taxon>
        <taxon>Bacillati</taxon>
        <taxon>Actinomycetota</taxon>
        <taxon>Actinomycetes</taxon>
        <taxon>Kitasatosporales</taxon>
        <taxon>Streptomycetaceae</taxon>
        <taxon>Streptomyces</taxon>
    </lineage>
</organism>
<feature type="domain" description="VWFA" evidence="1">
    <location>
        <begin position="14"/>
        <end position="194"/>
    </location>
</feature>